<dbReference type="InterPro" id="IPR021027">
    <property type="entry name" value="Transposase_put_HTH"/>
</dbReference>
<dbReference type="InterPro" id="IPR010095">
    <property type="entry name" value="Cas12f1-like_TNB"/>
</dbReference>
<evidence type="ECO:0000259" key="10">
    <source>
        <dbReference type="Pfam" id="PF12323"/>
    </source>
</evidence>
<feature type="domain" description="Transposase putative helix-turn-helix" evidence="10">
    <location>
        <begin position="5"/>
        <end position="49"/>
    </location>
</feature>
<keyword evidence="6" id="KW-0238">DNA-binding</keyword>
<evidence type="ECO:0000313" key="12">
    <source>
        <dbReference type="Proteomes" id="UP000002431"/>
    </source>
</evidence>
<evidence type="ECO:0000256" key="3">
    <source>
        <dbReference type="ARBA" id="ARBA00022578"/>
    </source>
</evidence>
<keyword evidence="4" id="KW-0479">Metal-binding</keyword>
<dbReference type="Proteomes" id="UP000002431">
    <property type="component" value="Chromosome"/>
</dbReference>
<gene>
    <name evidence="11" type="ordered locus">Dgeo_2272</name>
</gene>
<dbReference type="PANTHER" id="PTHR30405:SF25">
    <property type="entry name" value="RNA-GUIDED DNA ENDONUCLEASE INSQ-RELATED"/>
    <property type="match status" value="1"/>
</dbReference>
<dbReference type="Pfam" id="PF07282">
    <property type="entry name" value="Cas12f1-like_TNB"/>
    <property type="match status" value="1"/>
</dbReference>
<accession>Q1IW18</accession>
<sequence length="391" mass="44854">MTTHRKVYRYRIEPTPVQESKLYMLAGSRRFVFNWALARRREHYAETGKTLGYNAQAGELTALKNQEETSWLKESDSQLLQQALKDVERAFVNFFEKRARFPRFKSKKTDTPRFRIPQRVRIEGSRVYVPKVGWVKLRKSQEIEGKTKSATFKREADGHWYVLLVSEFEMPDVPLPPVPESEVVGIDLGLKDFYVLSDGGRKEAPRFARKGQRKLRRAARRHSKCTRGSNRKAKAKRKLARVHRQIANQRKDFVHKATSGLVQQYQGFCIENLSIKGMAKTKLSKSVLDAALGEFRRQLAYKAQWHRKWLAVIDRWFPSSKLCGECGSINADLTLSDREWTCECGAVHDRDLNAARNIKREGLSQIVVAGHAETLNARGEGVRPAIAGSPR</sequence>
<dbReference type="InterPro" id="IPR051399">
    <property type="entry name" value="RNA-guided_DNA_endo/Transpos"/>
</dbReference>
<dbReference type="KEGG" id="dge:Dgeo_2272"/>
<keyword evidence="7" id="KW-0233">DNA recombination</keyword>
<feature type="domain" description="Cas12f1-like TNB" evidence="9">
    <location>
        <begin position="293"/>
        <end position="358"/>
    </location>
</feature>
<evidence type="ECO:0000256" key="6">
    <source>
        <dbReference type="ARBA" id="ARBA00023125"/>
    </source>
</evidence>
<keyword evidence="5" id="KW-0862">Zinc</keyword>
<dbReference type="Pfam" id="PF12323">
    <property type="entry name" value="HTH_OrfB_IS605"/>
    <property type="match status" value="1"/>
</dbReference>
<protein>
    <submittedName>
        <fullName evidence="11">Transposase, IS891/IS1136/IS1341</fullName>
    </submittedName>
</protein>
<comment type="similarity">
    <text evidence="1">In the C-terminal section; belongs to the transposase 35 family.</text>
</comment>
<dbReference type="EMBL" id="CP000359">
    <property type="protein sequence ID" value="ABF46566.1"/>
    <property type="molecule type" value="Genomic_DNA"/>
</dbReference>
<dbReference type="HOGENOM" id="CLU_032903_0_0_0"/>
<dbReference type="InterPro" id="IPR001959">
    <property type="entry name" value="Transposase"/>
</dbReference>
<evidence type="ECO:0000313" key="11">
    <source>
        <dbReference type="EMBL" id="ABF46566.1"/>
    </source>
</evidence>
<dbReference type="AlphaFoldDB" id="Q1IW18"/>
<dbReference type="Pfam" id="PF01385">
    <property type="entry name" value="OrfB_IS605"/>
    <property type="match status" value="1"/>
</dbReference>
<dbReference type="GO" id="GO:0046872">
    <property type="term" value="F:metal ion binding"/>
    <property type="evidence" value="ECO:0007669"/>
    <property type="project" value="UniProtKB-KW"/>
</dbReference>
<evidence type="ECO:0000259" key="8">
    <source>
        <dbReference type="Pfam" id="PF01385"/>
    </source>
</evidence>
<name>Q1IW18_DEIGD</name>
<dbReference type="NCBIfam" id="NF040570">
    <property type="entry name" value="guided_TnpB"/>
    <property type="match status" value="1"/>
</dbReference>
<dbReference type="eggNOG" id="COG0675">
    <property type="taxonomic scope" value="Bacteria"/>
</dbReference>
<evidence type="ECO:0000256" key="4">
    <source>
        <dbReference type="ARBA" id="ARBA00022723"/>
    </source>
</evidence>
<evidence type="ECO:0000256" key="1">
    <source>
        <dbReference type="ARBA" id="ARBA00008761"/>
    </source>
</evidence>
<evidence type="ECO:0000256" key="2">
    <source>
        <dbReference type="ARBA" id="ARBA00011044"/>
    </source>
</evidence>
<keyword evidence="12" id="KW-1185">Reference proteome</keyword>
<dbReference type="RefSeq" id="WP_011531387.1">
    <property type="nucleotide sequence ID" value="NC_008025.1"/>
</dbReference>
<feature type="domain" description="Probable transposase IS891/IS1136/IS1341" evidence="8">
    <location>
        <begin position="173"/>
        <end position="280"/>
    </location>
</feature>
<comment type="similarity">
    <text evidence="2">In the N-terminal section; belongs to the transposase 2 family.</text>
</comment>
<proteinExistence type="inferred from homology"/>
<evidence type="ECO:0000256" key="7">
    <source>
        <dbReference type="ARBA" id="ARBA00023172"/>
    </source>
</evidence>
<evidence type="ECO:0000259" key="9">
    <source>
        <dbReference type="Pfam" id="PF07282"/>
    </source>
</evidence>
<reference evidence="11" key="1">
    <citation type="submission" date="2006-04" db="EMBL/GenBank/DDBJ databases">
        <title>Complete sequence of chromosome of Deinococcus geothermalis DSM 11300.</title>
        <authorList>
            <consortium name="US DOE Joint Genome Institute"/>
            <person name="Copeland A."/>
            <person name="Lucas S."/>
            <person name="Lapidus A."/>
            <person name="Barry K."/>
            <person name="Detter J.C."/>
            <person name="Glavina del Rio T."/>
            <person name="Hammon N."/>
            <person name="Israni S."/>
            <person name="Dalin E."/>
            <person name="Tice H."/>
            <person name="Pitluck S."/>
            <person name="Brettin T."/>
            <person name="Bruce D."/>
            <person name="Han C."/>
            <person name="Tapia R."/>
            <person name="Saunders E."/>
            <person name="Gilna P."/>
            <person name="Schmutz J."/>
            <person name="Larimer F."/>
            <person name="Land M."/>
            <person name="Hauser L."/>
            <person name="Kyrpides N."/>
            <person name="Kim E."/>
            <person name="Daly M.J."/>
            <person name="Fredrickson J.K."/>
            <person name="Makarova K.S."/>
            <person name="Gaidamakova E.K."/>
            <person name="Zhai M."/>
            <person name="Richardson P."/>
        </authorList>
    </citation>
    <scope>NUCLEOTIDE SEQUENCE</scope>
    <source>
        <strain evidence="11">DSM 11300</strain>
    </source>
</reference>
<dbReference type="PANTHER" id="PTHR30405">
    <property type="entry name" value="TRANSPOSASE"/>
    <property type="match status" value="1"/>
</dbReference>
<dbReference type="GO" id="GO:0032196">
    <property type="term" value="P:transposition"/>
    <property type="evidence" value="ECO:0007669"/>
    <property type="project" value="UniProtKB-KW"/>
</dbReference>
<evidence type="ECO:0000256" key="5">
    <source>
        <dbReference type="ARBA" id="ARBA00022833"/>
    </source>
</evidence>
<dbReference type="STRING" id="319795.Dgeo_2272"/>
<keyword evidence="3" id="KW-0815">Transposition</keyword>
<dbReference type="GO" id="GO:0003677">
    <property type="term" value="F:DNA binding"/>
    <property type="evidence" value="ECO:0007669"/>
    <property type="project" value="UniProtKB-KW"/>
</dbReference>
<dbReference type="GO" id="GO:0006310">
    <property type="term" value="P:DNA recombination"/>
    <property type="evidence" value="ECO:0007669"/>
    <property type="project" value="UniProtKB-KW"/>
</dbReference>
<organism evidence="11 12">
    <name type="scientific">Deinococcus geothermalis (strain DSM 11300 / CIP 105573 / AG-3a)</name>
    <dbReference type="NCBI Taxonomy" id="319795"/>
    <lineage>
        <taxon>Bacteria</taxon>
        <taxon>Thermotogati</taxon>
        <taxon>Deinococcota</taxon>
        <taxon>Deinococci</taxon>
        <taxon>Deinococcales</taxon>
        <taxon>Deinococcaceae</taxon>
        <taxon>Deinococcus</taxon>
    </lineage>
</organism>